<comment type="caution">
    <text evidence="6">The sequence shown here is derived from an EMBL/GenBank/DDBJ whole genome shotgun (WGS) entry which is preliminary data.</text>
</comment>
<keyword evidence="3" id="KW-0274">FAD</keyword>
<keyword evidence="7" id="KW-1185">Reference proteome</keyword>
<dbReference type="EMBL" id="BAFE01000037">
    <property type="protein sequence ID" value="GAB48062.1"/>
    <property type="molecule type" value="Genomic_DNA"/>
</dbReference>
<evidence type="ECO:0000259" key="5">
    <source>
        <dbReference type="Pfam" id="PF01494"/>
    </source>
</evidence>
<comment type="cofactor">
    <cofactor evidence="1">
        <name>FAD</name>
        <dbReference type="ChEBI" id="CHEBI:57692"/>
    </cofactor>
</comment>
<evidence type="ECO:0000313" key="6">
    <source>
        <dbReference type="EMBL" id="GAB48062.1"/>
    </source>
</evidence>
<reference evidence="6 7" key="1">
    <citation type="submission" date="2012-02" db="EMBL/GenBank/DDBJ databases">
        <title>Whole genome shotgun sequence of Mobilicoccus pelagius NBRC 104925.</title>
        <authorList>
            <person name="Yoshida Y."/>
            <person name="Hosoyama A."/>
            <person name="Tsuchikane K."/>
            <person name="Katsumata H."/>
            <person name="Yamazaki S."/>
            <person name="Fujita N."/>
        </authorList>
    </citation>
    <scope>NUCLEOTIDE SEQUENCE [LARGE SCALE GENOMIC DNA]</scope>
    <source>
        <strain evidence="6 7">NBRC 104925</strain>
    </source>
</reference>
<dbReference type="OrthoDB" id="3356051at2"/>
<gene>
    <name evidence="6" type="ORF">MOPEL_041_00050</name>
</gene>
<feature type="domain" description="FAD-binding" evidence="5">
    <location>
        <begin position="262"/>
        <end position="324"/>
    </location>
</feature>
<dbReference type="SUPFAM" id="SSF51905">
    <property type="entry name" value="FAD/NAD(P)-binding domain"/>
    <property type="match status" value="1"/>
</dbReference>
<organism evidence="6 7">
    <name type="scientific">Mobilicoccus pelagius NBRC 104925</name>
    <dbReference type="NCBI Taxonomy" id="1089455"/>
    <lineage>
        <taxon>Bacteria</taxon>
        <taxon>Bacillati</taxon>
        <taxon>Actinomycetota</taxon>
        <taxon>Actinomycetes</taxon>
        <taxon>Micrococcales</taxon>
        <taxon>Dermatophilaceae</taxon>
        <taxon>Mobilicoccus</taxon>
    </lineage>
</organism>
<dbReference type="InterPro" id="IPR036188">
    <property type="entry name" value="FAD/NAD-bd_sf"/>
</dbReference>
<dbReference type="Pfam" id="PF01494">
    <property type="entry name" value="FAD_binding_3"/>
    <property type="match status" value="1"/>
</dbReference>
<proteinExistence type="predicted"/>
<dbReference type="eggNOG" id="COG0654">
    <property type="taxonomic scope" value="Bacteria"/>
</dbReference>
<evidence type="ECO:0000256" key="2">
    <source>
        <dbReference type="ARBA" id="ARBA00022630"/>
    </source>
</evidence>
<dbReference type="GO" id="GO:0016491">
    <property type="term" value="F:oxidoreductase activity"/>
    <property type="evidence" value="ECO:0007669"/>
    <property type="project" value="UniProtKB-KW"/>
</dbReference>
<name>H5UQQ4_9MICO</name>
<evidence type="ECO:0000313" key="7">
    <source>
        <dbReference type="Proteomes" id="UP000004367"/>
    </source>
</evidence>
<dbReference type="PRINTS" id="PR00420">
    <property type="entry name" value="RNGMNOXGNASE"/>
</dbReference>
<dbReference type="STRING" id="1089455.MOPEL_041_00050"/>
<keyword evidence="2" id="KW-0285">Flavoprotein</keyword>
<dbReference type="Gene3D" id="3.50.50.60">
    <property type="entry name" value="FAD/NAD(P)-binding domain"/>
    <property type="match status" value="1"/>
</dbReference>
<accession>H5UQQ4</accession>
<keyword evidence="4" id="KW-0560">Oxidoreductase</keyword>
<evidence type="ECO:0000256" key="1">
    <source>
        <dbReference type="ARBA" id="ARBA00001974"/>
    </source>
</evidence>
<dbReference type="InterPro" id="IPR002938">
    <property type="entry name" value="FAD-bd"/>
</dbReference>
<dbReference type="GO" id="GO:0071949">
    <property type="term" value="F:FAD binding"/>
    <property type="evidence" value="ECO:0007669"/>
    <property type="project" value="InterPro"/>
</dbReference>
<dbReference type="PANTHER" id="PTHR46496:SF1">
    <property type="entry name" value="ZEAXANTHIN EPOXIDASE, CHLOROPLASTIC"/>
    <property type="match status" value="1"/>
</dbReference>
<sequence length="369" mass="39142">MRIRVAIVGGSIAGLTLAASLDPQRFDVSLHEERPERRDAGSALAIQPPAWAVLDSLGVGQAARNRAHRITSAALCDATGRHLLRPPGLALHLLLRPALVDLLDSAVPDAVTRRHERVGDPAGLRADLVVGADGVRSVVRRAAFGATLVPRVTPWFALRGLLDGPPPVAEEYWGRGDLAGITPAPEGLTYWFTSHVSDLGAAPHGDDAWRSSSAVDVAEALDEARRLFGARPDRAPAVLAALERARPEDTLAQRILEAPQPRRLVRGRAVLVGDAAHAMTPNLGRGACEAMVDAHVLAREVSRPGVDRASLGRALARYEALRLPPALALPAASRTLMRMALQRRLQPARDAALGAAGALVEAVAPSPRR</sequence>
<evidence type="ECO:0000256" key="3">
    <source>
        <dbReference type="ARBA" id="ARBA00022827"/>
    </source>
</evidence>
<dbReference type="PANTHER" id="PTHR46496">
    <property type="match status" value="1"/>
</dbReference>
<protein>
    <submittedName>
        <fullName evidence="6">Putative oxidoreductase</fullName>
    </submittedName>
</protein>
<dbReference type="AlphaFoldDB" id="H5UQQ4"/>
<dbReference type="Proteomes" id="UP000004367">
    <property type="component" value="Unassembled WGS sequence"/>
</dbReference>
<dbReference type="RefSeq" id="WP_009481960.1">
    <property type="nucleotide sequence ID" value="NZ_BAFE01000037.1"/>
</dbReference>
<evidence type="ECO:0000256" key="4">
    <source>
        <dbReference type="ARBA" id="ARBA00023002"/>
    </source>
</evidence>